<accession>A0ABW3EUC4</accession>
<comment type="caution">
    <text evidence="2">The sequence shown here is derived from an EMBL/GenBank/DDBJ whole genome shotgun (WGS) entry which is preliminary data.</text>
</comment>
<protein>
    <submittedName>
        <fullName evidence="2">Uncharacterized protein</fullName>
    </submittedName>
</protein>
<evidence type="ECO:0000313" key="3">
    <source>
        <dbReference type="Proteomes" id="UP001596972"/>
    </source>
</evidence>
<feature type="compositionally biased region" description="Gly residues" evidence="1">
    <location>
        <begin position="1"/>
        <end position="18"/>
    </location>
</feature>
<dbReference type="RefSeq" id="WP_378300351.1">
    <property type="nucleotide sequence ID" value="NZ_JBHTJA010000036.1"/>
</dbReference>
<organism evidence="2 3">
    <name type="scientific">Actinomadura sediminis</name>
    <dbReference type="NCBI Taxonomy" id="1038904"/>
    <lineage>
        <taxon>Bacteria</taxon>
        <taxon>Bacillati</taxon>
        <taxon>Actinomycetota</taxon>
        <taxon>Actinomycetes</taxon>
        <taxon>Streptosporangiales</taxon>
        <taxon>Thermomonosporaceae</taxon>
        <taxon>Actinomadura</taxon>
    </lineage>
</organism>
<proteinExistence type="predicted"/>
<keyword evidence="3" id="KW-1185">Reference proteome</keyword>
<evidence type="ECO:0000313" key="2">
    <source>
        <dbReference type="EMBL" id="MFD0902503.1"/>
    </source>
</evidence>
<reference evidence="3" key="1">
    <citation type="journal article" date="2019" name="Int. J. Syst. Evol. Microbiol.">
        <title>The Global Catalogue of Microorganisms (GCM) 10K type strain sequencing project: providing services to taxonomists for standard genome sequencing and annotation.</title>
        <authorList>
            <consortium name="The Broad Institute Genomics Platform"/>
            <consortium name="The Broad Institute Genome Sequencing Center for Infectious Disease"/>
            <person name="Wu L."/>
            <person name="Ma J."/>
        </authorList>
    </citation>
    <scope>NUCLEOTIDE SEQUENCE [LARGE SCALE GENOMIC DNA]</scope>
    <source>
        <strain evidence="3">JCM 31202</strain>
    </source>
</reference>
<gene>
    <name evidence="2" type="ORF">ACFQ11_19040</name>
</gene>
<sequence>MKFCSGGGTSGAGSGPGADGAPARGGRPIYGLGADAGGFDPVTDSFSTQTSANLKAQAATASLG</sequence>
<feature type="region of interest" description="Disordered" evidence="1">
    <location>
        <begin position="1"/>
        <end position="34"/>
    </location>
</feature>
<name>A0ABW3EUC4_9ACTN</name>
<dbReference type="Proteomes" id="UP001596972">
    <property type="component" value="Unassembled WGS sequence"/>
</dbReference>
<dbReference type="EMBL" id="JBHTJA010000036">
    <property type="protein sequence ID" value="MFD0902503.1"/>
    <property type="molecule type" value="Genomic_DNA"/>
</dbReference>
<evidence type="ECO:0000256" key="1">
    <source>
        <dbReference type="SAM" id="MobiDB-lite"/>
    </source>
</evidence>